<keyword evidence="3" id="KW-1185">Reference proteome</keyword>
<evidence type="ECO:0000313" key="2">
    <source>
        <dbReference type="EMBL" id="KXZ48323.1"/>
    </source>
</evidence>
<dbReference type="Proteomes" id="UP000075714">
    <property type="component" value="Unassembled WGS sequence"/>
</dbReference>
<reference evidence="3" key="1">
    <citation type="journal article" date="2016" name="Nat. Commun.">
        <title>The Gonium pectorale genome demonstrates co-option of cell cycle regulation during the evolution of multicellularity.</title>
        <authorList>
            <person name="Hanschen E.R."/>
            <person name="Marriage T.N."/>
            <person name="Ferris P.J."/>
            <person name="Hamaji T."/>
            <person name="Toyoda A."/>
            <person name="Fujiyama A."/>
            <person name="Neme R."/>
            <person name="Noguchi H."/>
            <person name="Minakuchi Y."/>
            <person name="Suzuki M."/>
            <person name="Kawai-Toyooka H."/>
            <person name="Smith D.R."/>
            <person name="Sparks H."/>
            <person name="Anderson J."/>
            <person name="Bakaric R."/>
            <person name="Luria V."/>
            <person name="Karger A."/>
            <person name="Kirschner M.W."/>
            <person name="Durand P.M."/>
            <person name="Michod R.E."/>
            <person name="Nozaki H."/>
            <person name="Olson B.J."/>
        </authorList>
    </citation>
    <scope>NUCLEOTIDE SEQUENCE [LARGE SCALE GENOMIC DNA]</scope>
    <source>
        <strain evidence="3">NIES-2863</strain>
    </source>
</reference>
<evidence type="ECO:0000313" key="3">
    <source>
        <dbReference type="Proteomes" id="UP000075714"/>
    </source>
</evidence>
<feature type="compositionally biased region" description="Polar residues" evidence="1">
    <location>
        <begin position="1"/>
        <end position="24"/>
    </location>
</feature>
<gene>
    <name evidence="2" type="ORF">GPECTOR_29g97</name>
</gene>
<comment type="caution">
    <text evidence="2">The sequence shown here is derived from an EMBL/GenBank/DDBJ whole genome shotgun (WGS) entry which is preliminary data.</text>
</comment>
<dbReference type="EMBL" id="LSYV01000030">
    <property type="protein sequence ID" value="KXZ48323.1"/>
    <property type="molecule type" value="Genomic_DNA"/>
</dbReference>
<feature type="region of interest" description="Disordered" evidence="1">
    <location>
        <begin position="1"/>
        <end position="27"/>
    </location>
</feature>
<name>A0A150GEW9_GONPE</name>
<protein>
    <submittedName>
        <fullName evidence="2">Uncharacterized protein</fullName>
    </submittedName>
</protein>
<dbReference type="AlphaFoldDB" id="A0A150GEW9"/>
<sequence>MPSQAISTSPKNHSGRSEMSNKPNNMDRDFNITDLAFNLTTTDFIQSYAYDPVTGMDSWDNSVSWASTITSGTLTTQNTITGKRTDSIAGASGTATAIPAFLELREASGRPQLSLSVPLLPLQHHIRASGPIWLYGMGYGAYSNFTLHMRLNATAWLDCPPSCGPGGRCGGSAGCLCECGWAADAESNGPLLRLSIALEGVDPKSLDADAAAKDAVAAAIASIVAGGGDPPAATVPKDSQVSPDGLAVKVLSVSSVSSADGGAAVVAMRVSSSAATTSAVQPTAASGGAAVEAQAAATAAMAAAAAQSAFDSLQSATLSLGLQRALRGGRSGLLAKAKVRAISGQIRTQQQTVAQRRRLRAT</sequence>
<proteinExistence type="predicted"/>
<dbReference type="OrthoDB" id="555520at2759"/>
<evidence type="ECO:0000256" key="1">
    <source>
        <dbReference type="SAM" id="MobiDB-lite"/>
    </source>
</evidence>
<accession>A0A150GEW9</accession>
<organism evidence="2 3">
    <name type="scientific">Gonium pectorale</name>
    <name type="common">Green alga</name>
    <dbReference type="NCBI Taxonomy" id="33097"/>
    <lineage>
        <taxon>Eukaryota</taxon>
        <taxon>Viridiplantae</taxon>
        <taxon>Chlorophyta</taxon>
        <taxon>core chlorophytes</taxon>
        <taxon>Chlorophyceae</taxon>
        <taxon>CS clade</taxon>
        <taxon>Chlamydomonadales</taxon>
        <taxon>Volvocaceae</taxon>
        <taxon>Gonium</taxon>
    </lineage>
</organism>